<name>A0A3L9YE77_9FLAO</name>
<dbReference type="AlphaFoldDB" id="A0A3L9YE77"/>
<keyword evidence="2" id="KW-1185">Reference proteome</keyword>
<reference evidence="1 2" key="1">
    <citation type="submission" date="2018-10" db="EMBL/GenBank/DDBJ databases">
        <title>Genomic Encyclopedia of Archaeal and Bacterial Type Strains, Phase II (KMG-II): from individual species to whole genera.</title>
        <authorList>
            <person name="Goeker M."/>
        </authorList>
    </citation>
    <scope>NUCLEOTIDE SEQUENCE [LARGE SCALE GENOMIC DNA]</scope>
    <source>
        <strain evidence="1 2">DSM 23424</strain>
    </source>
</reference>
<dbReference type="RefSeq" id="WP_121907632.1">
    <property type="nucleotide sequence ID" value="NZ_REFC01000013.1"/>
</dbReference>
<dbReference type="InterPro" id="IPR018592">
    <property type="entry name" value="DUF2024"/>
</dbReference>
<protein>
    <submittedName>
        <fullName evidence="1">Uncharacterized protein DUF2024</fullName>
    </submittedName>
</protein>
<organism evidence="1 2">
    <name type="scientific">Ulvibacter antarcticus</name>
    <dbReference type="NCBI Taxonomy" id="442714"/>
    <lineage>
        <taxon>Bacteria</taxon>
        <taxon>Pseudomonadati</taxon>
        <taxon>Bacteroidota</taxon>
        <taxon>Flavobacteriia</taxon>
        <taxon>Flavobacteriales</taxon>
        <taxon>Flavobacteriaceae</taxon>
        <taxon>Ulvibacter</taxon>
    </lineage>
</organism>
<dbReference type="Pfam" id="PF09630">
    <property type="entry name" value="DUF2024"/>
    <property type="match status" value="1"/>
</dbReference>
<sequence length="87" mass="10182">MKIAVWDTYVKKNDGKLMHFDILVPEDQSNEQIVYNFGNDYLLKKKVNAVKLSAKECQYCHMENASEAIVEEIQLKGYYIIEMENCN</sequence>
<evidence type="ECO:0000313" key="1">
    <source>
        <dbReference type="EMBL" id="RMA58684.1"/>
    </source>
</evidence>
<accession>A0A3L9YE77</accession>
<dbReference type="EMBL" id="REFC01000013">
    <property type="protein sequence ID" value="RMA58684.1"/>
    <property type="molecule type" value="Genomic_DNA"/>
</dbReference>
<dbReference type="Gene3D" id="3.10.510.10">
    <property type="entry name" value="NE1680-like"/>
    <property type="match status" value="1"/>
</dbReference>
<dbReference type="Proteomes" id="UP000271339">
    <property type="component" value="Unassembled WGS sequence"/>
</dbReference>
<dbReference type="OrthoDB" id="9795699at2"/>
<evidence type="ECO:0000313" key="2">
    <source>
        <dbReference type="Proteomes" id="UP000271339"/>
    </source>
</evidence>
<gene>
    <name evidence="1" type="ORF">BXY75_2059</name>
</gene>
<comment type="caution">
    <text evidence="1">The sequence shown here is derived from an EMBL/GenBank/DDBJ whole genome shotgun (WGS) entry which is preliminary data.</text>
</comment>
<dbReference type="SUPFAM" id="SSF160766">
    <property type="entry name" value="NE1680-like"/>
    <property type="match status" value="1"/>
</dbReference>
<dbReference type="InterPro" id="IPR023122">
    <property type="entry name" value="NE1680-like_sf"/>
</dbReference>
<proteinExistence type="predicted"/>